<dbReference type="GO" id="GO:0008270">
    <property type="term" value="F:zinc ion binding"/>
    <property type="evidence" value="ECO:0007669"/>
    <property type="project" value="UniProtKB-KW"/>
</dbReference>
<dbReference type="SMART" id="SM00490">
    <property type="entry name" value="HELICc"/>
    <property type="match status" value="1"/>
</dbReference>
<dbReference type="AlphaFoldDB" id="A0A3N4IKG8"/>
<dbReference type="InterPro" id="IPR027417">
    <property type="entry name" value="P-loop_NTPase"/>
</dbReference>
<evidence type="ECO:0000256" key="2">
    <source>
        <dbReference type="ARBA" id="ARBA00007025"/>
    </source>
</evidence>
<dbReference type="STRING" id="1160509.A0A3N4IKG8"/>
<protein>
    <recommendedName>
        <fullName evidence="20">DNA repair protein rad5</fullName>
    </recommendedName>
</protein>
<dbReference type="SMART" id="SM00910">
    <property type="entry name" value="HIRAN"/>
    <property type="match status" value="1"/>
</dbReference>
<dbReference type="PROSITE" id="PS51192">
    <property type="entry name" value="HELICASE_ATP_BIND_1"/>
    <property type="match status" value="1"/>
</dbReference>
<dbReference type="InterPro" id="IPR049730">
    <property type="entry name" value="SNF2/RAD54-like_C"/>
</dbReference>
<evidence type="ECO:0000256" key="5">
    <source>
        <dbReference type="ARBA" id="ARBA00022763"/>
    </source>
</evidence>
<dbReference type="GO" id="GO:0004386">
    <property type="term" value="F:helicase activity"/>
    <property type="evidence" value="ECO:0007669"/>
    <property type="project" value="UniProtKB-KW"/>
</dbReference>
<dbReference type="InterPro" id="IPR001841">
    <property type="entry name" value="Znf_RING"/>
</dbReference>
<dbReference type="GO" id="GO:0005524">
    <property type="term" value="F:ATP binding"/>
    <property type="evidence" value="ECO:0007669"/>
    <property type="project" value="UniProtKB-KW"/>
</dbReference>
<evidence type="ECO:0000256" key="7">
    <source>
        <dbReference type="ARBA" id="ARBA00022801"/>
    </source>
</evidence>
<organism evidence="18 19">
    <name type="scientific">Ascobolus immersus RN42</name>
    <dbReference type="NCBI Taxonomy" id="1160509"/>
    <lineage>
        <taxon>Eukaryota</taxon>
        <taxon>Fungi</taxon>
        <taxon>Dikarya</taxon>
        <taxon>Ascomycota</taxon>
        <taxon>Pezizomycotina</taxon>
        <taxon>Pezizomycetes</taxon>
        <taxon>Pezizales</taxon>
        <taxon>Ascobolaceae</taxon>
        <taxon>Ascobolus</taxon>
    </lineage>
</organism>
<dbReference type="Gene3D" id="3.30.40.10">
    <property type="entry name" value="Zinc/RING finger domain, C3HC4 (zinc finger)"/>
    <property type="match status" value="1"/>
</dbReference>
<evidence type="ECO:0000259" key="16">
    <source>
        <dbReference type="PROSITE" id="PS51192"/>
    </source>
</evidence>
<dbReference type="Pfam" id="PF08797">
    <property type="entry name" value="HIRAN"/>
    <property type="match status" value="1"/>
</dbReference>
<dbReference type="CDD" id="cd18008">
    <property type="entry name" value="DEXDc_SHPRH-like"/>
    <property type="match status" value="1"/>
</dbReference>
<feature type="domain" description="RING-type" evidence="15">
    <location>
        <begin position="852"/>
        <end position="897"/>
    </location>
</feature>
<dbReference type="Proteomes" id="UP000275078">
    <property type="component" value="Unassembled WGS sequence"/>
</dbReference>
<feature type="compositionally biased region" description="Acidic residues" evidence="14">
    <location>
        <begin position="357"/>
        <end position="368"/>
    </location>
</feature>
<gene>
    <name evidence="18" type="ORF">BJ508DRAFT_238456</name>
</gene>
<dbReference type="EMBL" id="ML119674">
    <property type="protein sequence ID" value="RPA82124.1"/>
    <property type="molecule type" value="Genomic_DNA"/>
</dbReference>
<feature type="region of interest" description="Disordered" evidence="14">
    <location>
        <begin position="915"/>
        <end position="934"/>
    </location>
</feature>
<keyword evidence="12" id="KW-0539">Nucleus</keyword>
<name>A0A3N4IKG8_ASCIM</name>
<dbReference type="GO" id="GO:0008094">
    <property type="term" value="F:ATP-dependent activity, acting on DNA"/>
    <property type="evidence" value="ECO:0007669"/>
    <property type="project" value="TreeGrafter"/>
</dbReference>
<evidence type="ECO:0000256" key="1">
    <source>
        <dbReference type="ARBA" id="ARBA00004123"/>
    </source>
</evidence>
<keyword evidence="7" id="KW-0378">Hydrolase</keyword>
<dbReference type="GO" id="GO:0006281">
    <property type="term" value="P:DNA repair"/>
    <property type="evidence" value="ECO:0007669"/>
    <property type="project" value="UniProtKB-KW"/>
</dbReference>
<dbReference type="PROSITE" id="PS51194">
    <property type="entry name" value="HELICASE_CTER"/>
    <property type="match status" value="1"/>
</dbReference>
<dbReference type="InterPro" id="IPR038718">
    <property type="entry name" value="SNF2-like_sf"/>
</dbReference>
<evidence type="ECO:0000256" key="12">
    <source>
        <dbReference type="ARBA" id="ARBA00023242"/>
    </source>
</evidence>
<keyword evidence="8" id="KW-0347">Helicase</keyword>
<dbReference type="Gene3D" id="3.40.50.10810">
    <property type="entry name" value="Tandem AAA-ATPase domain"/>
    <property type="match status" value="1"/>
</dbReference>
<dbReference type="SMART" id="SM00487">
    <property type="entry name" value="DEXDc"/>
    <property type="match status" value="1"/>
</dbReference>
<dbReference type="InterPro" id="IPR014001">
    <property type="entry name" value="Helicase_ATP-bd"/>
</dbReference>
<evidence type="ECO:0000256" key="6">
    <source>
        <dbReference type="ARBA" id="ARBA00022771"/>
    </source>
</evidence>
<accession>A0A3N4IKG8</accession>
<comment type="similarity">
    <text evidence="2">Belongs to the SNF2/RAD54 helicase family.</text>
</comment>
<dbReference type="Pfam" id="PF00176">
    <property type="entry name" value="SNF2-rel_dom"/>
    <property type="match status" value="1"/>
</dbReference>
<dbReference type="InterPro" id="IPR001650">
    <property type="entry name" value="Helicase_C-like"/>
</dbReference>
<dbReference type="InterPro" id="IPR014905">
    <property type="entry name" value="HIRAN"/>
</dbReference>
<evidence type="ECO:0000256" key="11">
    <source>
        <dbReference type="ARBA" id="ARBA00023204"/>
    </source>
</evidence>
<dbReference type="Pfam" id="PF00271">
    <property type="entry name" value="Helicase_C"/>
    <property type="match status" value="1"/>
</dbReference>
<dbReference type="GO" id="GO:0005634">
    <property type="term" value="C:nucleus"/>
    <property type="evidence" value="ECO:0007669"/>
    <property type="project" value="UniProtKB-SubCell"/>
</dbReference>
<dbReference type="InterPro" id="IPR013083">
    <property type="entry name" value="Znf_RING/FYVE/PHD"/>
</dbReference>
<dbReference type="InterPro" id="IPR000330">
    <property type="entry name" value="SNF2_N"/>
</dbReference>
<keyword evidence="10" id="KW-0067">ATP-binding</keyword>
<evidence type="ECO:0000313" key="18">
    <source>
        <dbReference type="EMBL" id="RPA82124.1"/>
    </source>
</evidence>
<evidence type="ECO:0000256" key="3">
    <source>
        <dbReference type="ARBA" id="ARBA00022723"/>
    </source>
</evidence>
<dbReference type="CDD" id="cd18793">
    <property type="entry name" value="SF2_C_SNF"/>
    <property type="match status" value="1"/>
</dbReference>
<proteinExistence type="inferred from homology"/>
<feature type="region of interest" description="Disordered" evidence="14">
    <location>
        <begin position="1"/>
        <end position="56"/>
    </location>
</feature>
<dbReference type="Gene3D" id="3.40.50.300">
    <property type="entry name" value="P-loop containing nucleotide triphosphate hydrolases"/>
    <property type="match status" value="1"/>
</dbReference>
<dbReference type="Pfam" id="PF24975">
    <property type="entry name" value="UBA_Rad5"/>
    <property type="match status" value="1"/>
</dbReference>
<evidence type="ECO:0000256" key="13">
    <source>
        <dbReference type="PROSITE-ProRule" id="PRU00175"/>
    </source>
</evidence>
<feature type="domain" description="Helicase C-terminal" evidence="17">
    <location>
        <begin position="952"/>
        <end position="1124"/>
    </location>
</feature>
<comment type="subcellular location">
    <subcellularLocation>
        <location evidence="1">Nucleus</location>
    </subcellularLocation>
</comment>
<feature type="compositionally biased region" description="Basic and acidic residues" evidence="14">
    <location>
        <begin position="17"/>
        <end position="27"/>
    </location>
</feature>
<evidence type="ECO:0000256" key="4">
    <source>
        <dbReference type="ARBA" id="ARBA00022741"/>
    </source>
</evidence>
<dbReference type="GO" id="GO:0003676">
    <property type="term" value="F:nucleic acid binding"/>
    <property type="evidence" value="ECO:0007669"/>
    <property type="project" value="InterPro"/>
</dbReference>
<dbReference type="SUPFAM" id="SSF57850">
    <property type="entry name" value="RING/U-box"/>
    <property type="match status" value="1"/>
</dbReference>
<dbReference type="InterPro" id="IPR050628">
    <property type="entry name" value="SNF2_RAD54_helicase_TF"/>
</dbReference>
<evidence type="ECO:0000256" key="10">
    <source>
        <dbReference type="ARBA" id="ARBA00022840"/>
    </source>
</evidence>
<evidence type="ECO:0000256" key="9">
    <source>
        <dbReference type="ARBA" id="ARBA00022833"/>
    </source>
</evidence>
<feature type="region of interest" description="Disordered" evidence="14">
    <location>
        <begin position="341"/>
        <end position="368"/>
    </location>
</feature>
<feature type="domain" description="Helicase ATP-binding" evidence="16">
    <location>
        <begin position="465"/>
        <end position="667"/>
    </location>
</feature>
<evidence type="ECO:0000256" key="8">
    <source>
        <dbReference type="ARBA" id="ARBA00022806"/>
    </source>
</evidence>
<evidence type="ECO:0008006" key="20">
    <source>
        <dbReference type="Google" id="ProtNLM"/>
    </source>
</evidence>
<reference evidence="18 19" key="1">
    <citation type="journal article" date="2018" name="Nat. Ecol. Evol.">
        <title>Pezizomycetes genomes reveal the molecular basis of ectomycorrhizal truffle lifestyle.</title>
        <authorList>
            <person name="Murat C."/>
            <person name="Payen T."/>
            <person name="Noel B."/>
            <person name="Kuo A."/>
            <person name="Morin E."/>
            <person name="Chen J."/>
            <person name="Kohler A."/>
            <person name="Krizsan K."/>
            <person name="Balestrini R."/>
            <person name="Da Silva C."/>
            <person name="Montanini B."/>
            <person name="Hainaut M."/>
            <person name="Levati E."/>
            <person name="Barry K.W."/>
            <person name="Belfiori B."/>
            <person name="Cichocki N."/>
            <person name="Clum A."/>
            <person name="Dockter R.B."/>
            <person name="Fauchery L."/>
            <person name="Guy J."/>
            <person name="Iotti M."/>
            <person name="Le Tacon F."/>
            <person name="Lindquist E.A."/>
            <person name="Lipzen A."/>
            <person name="Malagnac F."/>
            <person name="Mello A."/>
            <person name="Molinier V."/>
            <person name="Miyauchi S."/>
            <person name="Poulain J."/>
            <person name="Riccioni C."/>
            <person name="Rubini A."/>
            <person name="Sitrit Y."/>
            <person name="Splivallo R."/>
            <person name="Traeger S."/>
            <person name="Wang M."/>
            <person name="Zifcakova L."/>
            <person name="Wipf D."/>
            <person name="Zambonelli A."/>
            <person name="Paolocci F."/>
            <person name="Nowrousian M."/>
            <person name="Ottonello S."/>
            <person name="Baldrian P."/>
            <person name="Spatafora J.W."/>
            <person name="Henrissat B."/>
            <person name="Nagy L.G."/>
            <person name="Aury J.M."/>
            <person name="Wincker P."/>
            <person name="Grigoriev I.V."/>
            <person name="Bonfante P."/>
            <person name="Martin F.M."/>
        </authorList>
    </citation>
    <scope>NUCLEOTIDE SEQUENCE [LARGE SCALE GENOMIC DNA]</scope>
    <source>
        <strain evidence="18 19">RN42</strain>
    </source>
</reference>
<sequence length="1124" mass="127093">MEPSRQPKRQRTAQFDSGRDNRIKEEPDTAIFSDPHDELPFIAPPPSSQPEQAEQPSFDAELFTTIVGERLTTDKLKQLENAAGGNMERAINMYFDGSWKNTRPTQIANPLMKAARQQASKKRKESDPVIKAESTPEYTRPKNLPFDKRYLGVLQAEGWTTCSGTNLLQYGERVTIHREKLRTPAPAKKGTAAAKGAHLRQRKTADLIVRFKNSRGFEVGRLEQDMAKFVSVLIDQRLCSFDGTVVYAPEQCRMNDTVYLQLRVFLLGEAFDQNRNFKETRVVGDLFTIQETEEEKDVRQRQASLVRLFDKIGLEAVVKGSGMDAKKEILKAAESLEEIEAKSKAGTPKPVIKKEGGEEEEEEGEELEQDQLDELYRKAQSFDFDSPEAEPSETFAMDLRRYQKQALNWMLSKERNESLREGSMNPLWDEYKWPTVDEEGLELMDAGQGSFYANLYSGEMSLQFPKQEQNCLGGILADEMGLGKTIQMLALIHSNIPEGIEVPKQSNDLLPYEPKVHTIDYAPYTTLVVAPMSLLSQWESECDAASKPNTLKTMVYYAAGREDLRKLCTGHNLMSAPNVIITSYGTVLSEFSHISHTGTDRVLHGGLFSIRFNRIILDEAHNIKNRNSKTAKACYELEANHRWVLTGTPIVNRLEDLFSLVRFLRVEPWGNFAFWRTFITVPFEEKNFLKALDMVQTVLEPLVMRRTKDMKLPDGSPLVPLPPRDIMIEQIDLSEQERLVYDHIYNKVSATVNANIEGGTLFKSYTSILAQILRLRQSCCHPTLVRRKDVVADEEEADAARDAANGFADDMDLAALIDKFTASESQETQNVANVYGAHVLKQIKEESNISECPICMTEEIENLTVTGCFHAACKECWMQHIDYQKKHDKIPLCVACRAPINDRDLFEVIREPPSALPTPTIGTEPPSAPCLTQSSTEPTIRLRRLNRKSSSKINTLISKLLSFKSASPPDLSKSIVFSQFTSFLDLIEPELKLSGIPYLRLDGTTPQATRKSILSRFSDSPLPLVLLLSLRTGGVGLNLVAAQNVFLMDPWWSWAVESQAIDRVHRMGQKGKVRVWRFVVRGSVEERMLRVQEKKKFLAGTLGMMGKEEMRSERIEDIKVLLGK</sequence>
<keyword evidence="19" id="KW-1185">Reference proteome</keyword>
<evidence type="ECO:0000256" key="14">
    <source>
        <dbReference type="SAM" id="MobiDB-lite"/>
    </source>
</evidence>
<dbReference type="PROSITE" id="PS50089">
    <property type="entry name" value="ZF_RING_2"/>
    <property type="match status" value="1"/>
</dbReference>
<keyword evidence="5" id="KW-0227">DNA damage</keyword>
<evidence type="ECO:0000259" key="15">
    <source>
        <dbReference type="PROSITE" id="PS50089"/>
    </source>
</evidence>
<keyword evidence="9" id="KW-0862">Zinc</keyword>
<keyword evidence="6 13" id="KW-0863">Zinc-finger</keyword>
<keyword evidence="4" id="KW-0547">Nucleotide-binding</keyword>
<keyword evidence="3" id="KW-0479">Metal-binding</keyword>
<keyword evidence="11" id="KW-0234">DNA repair</keyword>
<evidence type="ECO:0000313" key="19">
    <source>
        <dbReference type="Proteomes" id="UP000275078"/>
    </source>
</evidence>
<dbReference type="GO" id="GO:0016818">
    <property type="term" value="F:hydrolase activity, acting on acid anhydrides, in phosphorus-containing anhydrides"/>
    <property type="evidence" value="ECO:0007669"/>
    <property type="project" value="InterPro"/>
</dbReference>
<dbReference type="SUPFAM" id="SSF52540">
    <property type="entry name" value="P-loop containing nucleoside triphosphate hydrolases"/>
    <property type="match status" value="2"/>
</dbReference>
<dbReference type="PANTHER" id="PTHR45626:SF22">
    <property type="entry name" value="DNA REPAIR PROTEIN RAD5"/>
    <property type="match status" value="1"/>
</dbReference>
<dbReference type="OrthoDB" id="2801544at2759"/>
<evidence type="ECO:0000259" key="17">
    <source>
        <dbReference type="PROSITE" id="PS51194"/>
    </source>
</evidence>
<dbReference type="PANTHER" id="PTHR45626">
    <property type="entry name" value="TRANSCRIPTION TERMINATION FACTOR 2-RELATED"/>
    <property type="match status" value="1"/>
</dbReference>
<feature type="compositionally biased region" description="Basic residues" evidence="14">
    <location>
        <begin position="1"/>
        <end position="11"/>
    </location>
</feature>